<proteinExistence type="predicted"/>
<sequence>MVSTDNTSVVAYIQAQGVTHSHSLYLETMNLLVLCKSLNISLSAKLILGRFNSLADGLSRKHQLFCRSGHSIRKWSTRFFSRSVIHLSTCLRPETTTDFLCM</sequence>
<dbReference type="Proteomes" id="UP000828390">
    <property type="component" value="Unassembled WGS sequence"/>
</dbReference>
<comment type="caution">
    <text evidence="1">The sequence shown here is derived from an EMBL/GenBank/DDBJ whole genome shotgun (WGS) entry which is preliminary data.</text>
</comment>
<keyword evidence="2" id="KW-1185">Reference proteome</keyword>
<accession>A0A9D4C487</accession>
<evidence type="ECO:0000313" key="2">
    <source>
        <dbReference type="Proteomes" id="UP000828390"/>
    </source>
</evidence>
<evidence type="ECO:0000313" key="1">
    <source>
        <dbReference type="EMBL" id="KAH3717117.1"/>
    </source>
</evidence>
<reference evidence="1" key="2">
    <citation type="submission" date="2020-11" db="EMBL/GenBank/DDBJ databases">
        <authorList>
            <person name="McCartney M.A."/>
            <person name="Auch B."/>
            <person name="Kono T."/>
            <person name="Mallez S."/>
            <person name="Becker A."/>
            <person name="Gohl D.M."/>
            <person name="Silverstein K.A.T."/>
            <person name="Koren S."/>
            <person name="Bechman K.B."/>
            <person name="Herman A."/>
            <person name="Abrahante J.E."/>
            <person name="Garbe J."/>
        </authorList>
    </citation>
    <scope>NUCLEOTIDE SEQUENCE</scope>
    <source>
        <strain evidence="1">Duluth1</strain>
        <tissue evidence="1">Whole animal</tissue>
    </source>
</reference>
<gene>
    <name evidence="1" type="ORF">DPMN_059895</name>
</gene>
<reference evidence="1" key="1">
    <citation type="journal article" date="2019" name="bioRxiv">
        <title>The Genome of the Zebra Mussel, Dreissena polymorpha: A Resource for Invasive Species Research.</title>
        <authorList>
            <person name="McCartney M.A."/>
            <person name="Auch B."/>
            <person name="Kono T."/>
            <person name="Mallez S."/>
            <person name="Zhang Y."/>
            <person name="Obille A."/>
            <person name="Becker A."/>
            <person name="Abrahante J.E."/>
            <person name="Garbe J."/>
            <person name="Badalamenti J.P."/>
            <person name="Herman A."/>
            <person name="Mangelson H."/>
            <person name="Liachko I."/>
            <person name="Sullivan S."/>
            <person name="Sone E.D."/>
            <person name="Koren S."/>
            <person name="Silverstein K.A.T."/>
            <person name="Beckman K.B."/>
            <person name="Gohl D.M."/>
        </authorList>
    </citation>
    <scope>NUCLEOTIDE SEQUENCE</scope>
    <source>
        <strain evidence="1">Duluth1</strain>
        <tissue evidence="1">Whole animal</tissue>
    </source>
</reference>
<organism evidence="1 2">
    <name type="scientific">Dreissena polymorpha</name>
    <name type="common">Zebra mussel</name>
    <name type="synonym">Mytilus polymorpha</name>
    <dbReference type="NCBI Taxonomy" id="45954"/>
    <lineage>
        <taxon>Eukaryota</taxon>
        <taxon>Metazoa</taxon>
        <taxon>Spiralia</taxon>
        <taxon>Lophotrochozoa</taxon>
        <taxon>Mollusca</taxon>
        <taxon>Bivalvia</taxon>
        <taxon>Autobranchia</taxon>
        <taxon>Heteroconchia</taxon>
        <taxon>Euheterodonta</taxon>
        <taxon>Imparidentia</taxon>
        <taxon>Neoheterodontei</taxon>
        <taxon>Myida</taxon>
        <taxon>Dreissenoidea</taxon>
        <taxon>Dreissenidae</taxon>
        <taxon>Dreissena</taxon>
    </lineage>
</organism>
<dbReference type="AlphaFoldDB" id="A0A9D4C487"/>
<protein>
    <submittedName>
        <fullName evidence="1">Uncharacterized protein</fullName>
    </submittedName>
</protein>
<dbReference type="EMBL" id="JAIWYP010000013">
    <property type="protein sequence ID" value="KAH3717117.1"/>
    <property type="molecule type" value="Genomic_DNA"/>
</dbReference>
<name>A0A9D4C487_DREPO</name>